<keyword evidence="2 5" id="KW-0812">Transmembrane</keyword>
<dbReference type="InterPro" id="IPR036259">
    <property type="entry name" value="MFS_trans_sf"/>
</dbReference>
<feature type="transmembrane region" description="Helical" evidence="5">
    <location>
        <begin position="91"/>
        <end position="107"/>
    </location>
</feature>
<dbReference type="GO" id="GO:0022857">
    <property type="term" value="F:transmembrane transporter activity"/>
    <property type="evidence" value="ECO:0007669"/>
    <property type="project" value="InterPro"/>
</dbReference>
<dbReference type="PANTHER" id="PTHR23501:SF58">
    <property type="entry name" value="LOW AFFINITY HEME TRANSPORTER STR3"/>
    <property type="match status" value="1"/>
</dbReference>
<comment type="subcellular location">
    <subcellularLocation>
        <location evidence="1">Membrane</location>
        <topology evidence="1">Multi-pass membrane protein</topology>
    </subcellularLocation>
</comment>
<dbReference type="GeneID" id="81352454"/>
<dbReference type="GO" id="GO:0005886">
    <property type="term" value="C:plasma membrane"/>
    <property type="evidence" value="ECO:0007669"/>
    <property type="project" value="TreeGrafter"/>
</dbReference>
<dbReference type="EMBL" id="JAPQKI010000002">
    <property type="protein sequence ID" value="KAJ5110446.1"/>
    <property type="molecule type" value="Genomic_DNA"/>
</dbReference>
<evidence type="ECO:0000256" key="2">
    <source>
        <dbReference type="ARBA" id="ARBA00022692"/>
    </source>
</evidence>
<evidence type="ECO:0000256" key="3">
    <source>
        <dbReference type="ARBA" id="ARBA00022989"/>
    </source>
</evidence>
<dbReference type="Proteomes" id="UP001149074">
    <property type="component" value="Unassembled WGS sequence"/>
</dbReference>
<dbReference type="AlphaFoldDB" id="A0A9W9KLZ9"/>
<dbReference type="OrthoDB" id="406156at2759"/>
<keyword evidence="3 5" id="KW-1133">Transmembrane helix</keyword>
<gene>
    <name evidence="6" type="ORF">N7532_000981</name>
</gene>
<dbReference type="Pfam" id="PF00083">
    <property type="entry name" value="Sugar_tr"/>
    <property type="match status" value="1"/>
</dbReference>
<proteinExistence type="predicted"/>
<accession>A0A9W9KLZ9</accession>
<organism evidence="6 7">
    <name type="scientific">Penicillium argentinense</name>
    <dbReference type="NCBI Taxonomy" id="1131581"/>
    <lineage>
        <taxon>Eukaryota</taxon>
        <taxon>Fungi</taxon>
        <taxon>Dikarya</taxon>
        <taxon>Ascomycota</taxon>
        <taxon>Pezizomycotina</taxon>
        <taxon>Eurotiomycetes</taxon>
        <taxon>Eurotiomycetidae</taxon>
        <taxon>Eurotiales</taxon>
        <taxon>Aspergillaceae</taxon>
        <taxon>Penicillium</taxon>
    </lineage>
</organism>
<dbReference type="RefSeq" id="XP_056478516.1">
    <property type="nucleotide sequence ID" value="XM_056613475.1"/>
</dbReference>
<evidence type="ECO:0000256" key="1">
    <source>
        <dbReference type="ARBA" id="ARBA00004141"/>
    </source>
</evidence>
<comment type="caution">
    <text evidence="6">The sequence shown here is derived from an EMBL/GenBank/DDBJ whole genome shotgun (WGS) entry which is preliminary data.</text>
</comment>
<keyword evidence="4 5" id="KW-0472">Membrane</keyword>
<sequence>MSPKDKITPTTSDEMNLTKFKVGDAHLSQGVSRMEAVHREAKKNRKLLWLVAISVLQHSSILSTLSIATSIISAVSKPFIATIPNIASRPYTYILTFWFYVIGYVIAASSKTISTYIVGEIFVAIGSSGPNLTYDIIVADLTPLEWRGFAGSTLSTRVIINT</sequence>
<evidence type="ECO:0000313" key="6">
    <source>
        <dbReference type="EMBL" id="KAJ5110446.1"/>
    </source>
</evidence>
<dbReference type="PANTHER" id="PTHR23501">
    <property type="entry name" value="MAJOR FACILITATOR SUPERFAMILY"/>
    <property type="match status" value="1"/>
</dbReference>
<evidence type="ECO:0000256" key="4">
    <source>
        <dbReference type="ARBA" id="ARBA00023136"/>
    </source>
</evidence>
<dbReference type="InterPro" id="IPR005828">
    <property type="entry name" value="MFS_sugar_transport-like"/>
</dbReference>
<protein>
    <submittedName>
        <fullName evidence="6">Siderophore iron transporter</fullName>
    </submittedName>
</protein>
<feature type="transmembrane region" description="Helical" evidence="5">
    <location>
        <begin position="47"/>
        <end position="71"/>
    </location>
</feature>
<dbReference type="Gene3D" id="1.20.1250.20">
    <property type="entry name" value="MFS general substrate transporter like domains"/>
    <property type="match status" value="1"/>
</dbReference>
<name>A0A9W9KLZ9_9EURO</name>
<dbReference type="SUPFAM" id="SSF103473">
    <property type="entry name" value="MFS general substrate transporter"/>
    <property type="match status" value="1"/>
</dbReference>
<keyword evidence="7" id="KW-1185">Reference proteome</keyword>
<evidence type="ECO:0000313" key="7">
    <source>
        <dbReference type="Proteomes" id="UP001149074"/>
    </source>
</evidence>
<reference evidence="6" key="2">
    <citation type="journal article" date="2023" name="IMA Fungus">
        <title>Comparative genomic study of the Penicillium genus elucidates a diverse pangenome and 15 lateral gene transfer events.</title>
        <authorList>
            <person name="Petersen C."/>
            <person name="Sorensen T."/>
            <person name="Nielsen M.R."/>
            <person name="Sondergaard T.E."/>
            <person name="Sorensen J.L."/>
            <person name="Fitzpatrick D.A."/>
            <person name="Frisvad J.C."/>
            <person name="Nielsen K.L."/>
        </authorList>
    </citation>
    <scope>NUCLEOTIDE SEQUENCE</scope>
    <source>
        <strain evidence="6">IBT 30761</strain>
    </source>
</reference>
<evidence type="ECO:0000256" key="5">
    <source>
        <dbReference type="SAM" id="Phobius"/>
    </source>
</evidence>
<reference evidence="6" key="1">
    <citation type="submission" date="2022-11" db="EMBL/GenBank/DDBJ databases">
        <authorList>
            <person name="Petersen C."/>
        </authorList>
    </citation>
    <scope>NUCLEOTIDE SEQUENCE</scope>
    <source>
        <strain evidence="6">IBT 30761</strain>
    </source>
</reference>